<sequence length="462" mass="53288">MNNFNEWKSKNPESWFSCVPGENGFLPKGSPLEKLPSEYQIINDLLDNMKINKPDGYLNSGTFSETVDNNLPLFDLEHITNVRLLATLHRDYCFLAAAYSLESCHLALMSSNQTNYGTAKDVLPPQLAVPMLCLAKKNKMFPWMDYAYGYGLNNAVLKEGQDPTLHSSYKTIRTFNGHDSEEGFINVHVAMVSQSGELLKYQQECLKAIANQDRESFNHNLSLHFQVLYSIVDTLQQMWKASQYKEYLSFRTFIMGQIGNERCYPDQNLKFNTGESVEVHAFRGETGAQDSIVPSVDSFLQLDYPVNKLTEYLIDLRKYRPADHQEYINFVKESSELLHFKDYVLQDSKSCINLLKNLNCLRMFRKKHWNLTKKYIIQNIKHPVATGGTPITTWLPNQLGATLEYMSLVVENVDISKLESNDLEFYNNIKVELSDHIQSIMDEVSSMQHEFSDQNHEDFLRR</sequence>
<dbReference type="InterPro" id="IPR037217">
    <property type="entry name" value="Trp/Indoleamine_2_3_dOase-like"/>
</dbReference>
<keyword evidence="1" id="KW-0479">Metal-binding</keyword>
<gene>
    <name evidence="3" type="ORF">CPAV1605_557</name>
</gene>
<dbReference type="GO" id="GO:0051213">
    <property type="term" value="F:dioxygenase activity"/>
    <property type="evidence" value="ECO:0007669"/>
    <property type="project" value="UniProtKB-KW"/>
</dbReference>
<evidence type="ECO:0000313" key="3">
    <source>
        <dbReference type="EMBL" id="VVU94832.1"/>
    </source>
</evidence>
<dbReference type="AlphaFoldDB" id="A0A5E8CLP7"/>
<dbReference type="Pfam" id="PF01231">
    <property type="entry name" value="IDO"/>
    <property type="match status" value="1"/>
</dbReference>
<organism evidence="3">
    <name type="scientific">seawater metagenome</name>
    <dbReference type="NCBI Taxonomy" id="1561972"/>
    <lineage>
        <taxon>unclassified sequences</taxon>
        <taxon>metagenomes</taxon>
        <taxon>ecological metagenomes</taxon>
    </lineage>
</organism>
<dbReference type="EMBL" id="CABVLZ010000002">
    <property type="protein sequence ID" value="VVU94832.1"/>
    <property type="molecule type" value="Genomic_DNA"/>
</dbReference>
<keyword evidence="3" id="KW-0223">Dioxygenase</keyword>
<dbReference type="SUPFAM" id="SSF140959">
    <property type="entry name" value="Indolic compounds 2,3-dioxygenase-like"/>
    <property type="match status" value="1"/>
</dbReference>
<dbReference type="Gene3D" id="1.20.58.480">
    <property type="match status" value="1"/>
</dbReference>
<keyword evidence="3" id="KW-0560">Oxidoreductase</keyword>
<dbReference type="PANTHER" id="PTHR28657">
    <property type="entry name" value="INDOLEAMINE 2,3-DIOXYGENASE"/>
    <property type="match status" value="1"/>
</dbReference>
<protein>
    <submittedName>
        <fullName evidence="3">Indoleamine 2,3-dioxygenase</fullName>
    </submittedName>
</protein>
<dbReference type="GO" id="GO:0019441">
    <property type="term" value="P:L-tryptophan catabolic process to kynurenine"/>
    <property type="evidence" value="ECO:0007669"/>
    <property type="project" value="InterPro"/>
</dbReference>
<dbReference type="InterPro" id="IPR000898">
    <property type="entry name" value="Indolamine_dOase"/>
</dbReference>
<accession>A0A5E8CLP7</accession>
<evidence type="ECO:0000256" key="1">
    <source>
        <dbReference type="ARBA" id="ARBA00022723"/>
    </source>
</evidence>
<proteinExistence type="predicted"/>
<keyword evidence="2" id="KW-0408">Iron</keyword>
<dbReference type="PANTHER" id="PTHR28657:SF3">
    <property type="entry name" value="INDOLEAMINE 2,3-DIOXYGENASE"/>
    <property type="match status" value="1"/>
</dbReference>
<name>A0A5E8CLP7_9ZZZZ</name>
<dbReference type="GO" id="GO:0046872">
    <property type="term" value="F:metal ion binding"/>
    <property type="evidence" value="ECO:0007669"/>
    <property type="project" value="UniProtKB-KW"/>
</dbReference>
<dbReference type="GO" id="GO:0020037">
    <property type="term" value="F:heme binding"/>
    <property type="evidence" value="ECO:0007669"/>
    <property type="project" value="InterPro"/>
</dbReference>
<reference evidence="3" key="1">
    <citation type="submission" date="2019-09" db="EMBL/GenBank/DDBJ databases">
        <authorList>
            <person name="Needham M D."/>
        </authorList>
    </citation>
    <scope>NUCLEOTIDE SEQUENCE</scope>
</reference>
<evidence type="ECO:0000256" key="2">
    <source>
        <dbReference type="ARBA" id="ARBA00023004"/>
    </source>
</evidence>